<dbReference type="Gene3D" id="3.40.630.30">
    <property type="match status" value="2"/>
</dbReference>
<dbReference type="AlphaFoldDB" id="A0A0P1MWV6"/>
<dbReference type="Pfam" id="PF13530">
    <property type="entry name" value="SCP2_2"/>
    <property type="match status" value="1"/>
</dbReference>
<evidence type="ECO:0000313" key="2">
    <source>
        <dbReference type="EMBL" id="CUT00461.1"/>
    </source>
</evidence>
<dbReference type="GO" id="GO:0034069">
    <property type="term" value="F:aminoglycoside N-acetyltransferase activity"/>
    <property type="evidence" value="ECO:0007669"/>
    <property type="project" value="TreeGrafter"/>
</dbReference>
<dbReference type="InterPro" id="IPR000182">
    <property type="entry name" value="GNAT_dom"/>
</dbReference>
<dbReference type="Proteomes" id="UP000199197">
    <property type="component" value="Unassembled WGS sequence"/>
</dbReference>
<feature type="domain" description="N-acetyltransferase" evidence="1">
    <location>
        <begin position="1"/>
        <end position="152"/>
    </location>
</feature>
<dbReference type="InterPro" id="IPR041380">
    <property type="entry name" value="Acetyltransf_17"/>
</dbReference>
<dbReference type="Pfam" id="PF13527">
    <property type="entry name" value="Acetyltransf_9"/>
    <property type="match status" value="1"/>
</dbReference>
<evidence type="ECO:0000313" key="3">
    <source>
        <dbReference type="Proteomes" id="UP000199197"/>
    </source>
</evidence>
<dbReference type="PANTHER" id="PTHR37817:SF1">
    <property type="entry name" value="N-ACETYLTRANSFERASE EIS"/>
    <property type="match status" value="1"/>
</dbReference>
<evidence type="ECO:0000259" key="1">
    <source>
        <dbReference type="PROSITE" id="PS51186"/>
    </source>
</evidence>
<proteinExistence type="predicted"/>
<name>A0A0P1MWV6_9BACT</name>
<dbReference type="PANTHER" id="PTHR37817">
    <property type="entry name" value="N-ACETYLTRANSFERASE EIS"/>
    <property type="match status" value="1"/>
</dbReference>
<dbReference type="InterPro" id="IPR036527">
    <property type="entry name" value="SCP2_sterol-bd_dom_sf"/>
</dbReference>
<dbReference type="InterPro" id="IPR051554">
    <property type="entry name" value="Acetyltransferase_Eis"/>
</dbReference>
<dbReference type="Gene3D" id="3.30.1050.10">
    <property type="entry name" value="SCP2 sterol-binding domain"/>
    <property type="match status" value="1"/>
</dbReference>
<dbReference type="PROSITE" id="PS51186">
    <property type="entry name" value="GNAT"/>
    <property type="match status" value="1"/>
</dbReference>
<keyword evidence="2" id="KW-0808">Transferase</keyword>
<dbReference type="InterPro" id="IPR016181">
    <property type="entry name" value="Acyl_CoA_acyltransferase"/>
</dbReference>
<dbReference type="OrthoDB" id="9768284at2"/>
<accession>A0A0P1MWV6</accession>
<dbReference type="SUPFAM" id="SSF55718">
    <property type="entry name" value="SCP-like"/>
    <property type="match status" value="1"/>
</dbReference>
<protein>
    <submittedName>
        <fullName evidence="2">Predicted acetyltransferase</fullName>
    </submittedName>
</protein>
<dbReference type="EMBL" id="CZVW01000007">
    <property type="protein sequence ID" value="CUT00461.1"/>
    <property type="molecule type" value="Genomic_DNA"/>
</dbReference>
<dbReference type="SUPFAM" id="SSF55729">
    <property type="entry name" value="Acyl-CoA N-acyltransferases (Nat)"/>
    <property type="match status" value="1"/>
</dbReference>
<dbReference type="Pfam" id="PF17668">
    <property type="entry name" value="Acetyltransf_17"/>
    <property type="match status" value="1"/>
</dbReference>
<gene>
    <name evidence="2" type="ORF">JGI23_00867</name>
</gene>
<dbReference type="InterPro" id="IPR025559">
    <property type="entry name" value="Eis_dom"/>
</dbReference>
<dbReference type="GO" id="GO:0030649">
    <property type="term" value="P:aminoglycoside antibiotic catabolic process"/>
    <property type="evidence" value="ECO:0007669"/>
    <property type="project" value="TreeGrafter"/>
</dbReference>
<sequence length="404" mass="47096">MKIRQAKSADIDDITHIISTAFLIPDYHGLRENLIDNPRYSFRDIIVVEDGVDIVACVKIIPLKVSFKNKIVDAGGISAVAVLPEYRRRGIADMMLKDALKRMFNAKYPFSLLYPFQHRFYRKYGWEFIGSVMLYEIEPSNIPMFEERFNVRKMKISDREKIKKVYAEKILNVNFALYRNDAFWTRVIFPNFPNPYVYEDGDLLGYVSFEMKKNGRGLVEMEIKELVALTPEAYRGLWGFLASLTEQVVKIKYLAPPDEPLFDVLIEPREREFKRPFFEYKSFASICSGFMMRIINLEEALKLLKIANAPNFETSISIKDDLIPENNFTFKIIVEDRNINIKKIDSKIPDIETDIATFSQIFSGFVKPTSLYQTGKIRGDFKMIKFLDPVFADSLPFMYQFDIF</sequence>
<keyword evidence="3" id="KW-1185">Reference proteome</keyword>
<organism evidence="2 3">
    <name type="scientific">Candidatus Chryseopegocella kryptomonas</name>
    <dbReference type="NCBI Taxonomy" id="1633643"/>
    <lineage>
        <taxon>Bacteria</taxon>
        <taxon>Pseudomonadati</taxon>
        <taxon>Candidatus Kryptoniota</taxon>
        <taxon>Candidatus Chryseopegocella</taxon>
    </lineage>
</organism>
<dbReference type="RefSeq" id="WP_092349037.1">
    <property type="nucleotide sequence ID" value="NZ_CZVW01000007.1"/>
</dbReference>
<reference evidence="3" key="1">
    <citation type="submission" date="2015-11" db="EMBL/GenBank/DDBJ databases">
        <authorList>
            <person name="Varghese N."/>
        </authorList>
    </citation>
    <scope>NUCLEOTIDE SEQUENCE [LARGE SCALE GENOMIC DNA]</scope>
    <source>
        <strain evidence="3">JGI-23</strain>
    </source>
</reference>
<dbReference type="CDD" id="cd04301">
    <property type="entry name" value="NAT_SF"/>
    <property type="match status" value="1"/>
</dbReference>